<dbReference type="GO" id="GO:0016887">
    <property type="term" value="F:ATP hydrolysis activity"/>
    <property type="evidence" value="ECO:0007669"/>
    <property type="project" value="InterPro"/>
</dbReference>
<feature type="domain" description="ATPase AAA-type core" evidence="1">
    <location>
        <begin position="24"/>
        <end position="314"/>
    </location>
</feature>
<name>A0A3A8KVB3_9BACT</name>
<keyword evidence="2" id="KW-0547">Nucleotide-binding</keyword>
<proteinExistence type="predicted"/>
<organism evidence="2 3">
    <name type="scientific">Corallococcus carmarthensis</name>
    <dbReference type="NCBI Taxonomy" id="2316728"/>
    <lineage>
        <taxon>Bacteria</taxon>
        <taxon>Pseudomonadati</taxon>
        <taxon>Myxococcota</taxon>
        <taxon>Myxococcia</taxon>
        <taxon>Myxococcales</taxon>
        <taxon>Cystobacterineae</taxon>
        <taxon>Myxococcaceae</taxon>
        <taxon>Corallococcus</taxon>
    </lineage>
</organism>
<dbReference type="InterPro" id="IPR003959">
    <property type="entry name" value="ATPase_AAA_core"/>
</dbReference>
<evidence type="ECO:0000313" key="3">
    <source>
        <dbReference type="Proteomes" id="UP000268313"/>
    </source>
</evidence>
<dbReference type="Gene3D" id="3.40.50.300">
    <property type="entry name" value="P-loop containing nucleotide triphosphate hydrolases"/>
    <property type="match status" value="2"/>
</dbReference>
<dbReference type="Pfam" id="PF13304">
    <property type="entry name" value="AAA_21"/>
    <property type="match status" value="1"/>
</dbReference>
<gene>
    <name evidence="2" type="ORF">D7X32_05195</name>
</gene>
<dbReference type="Proteomes" id="UP000268313">
    <property type="component" value="Unassembled WGS sequence"/>
</dbReference>
<protein>
    <submittedName>
        <fullName evidence="2">ATP-binding protein</fullName>
    </submittedName>
</protein>
<dbReference type="PANTHER" id="PTHR32182:SF23">
    <property type="entry name" value="ATP BINDING PROTEIN"/>
    <property type="match status" value="1"/>
</dbReference>
<dbReference type="AlphaFoldDB" id="A0A3A8KVB3"/>
<reference evidence="3" key="1">
    <citation type="submission" date="2018-09" db="EMBL/GenBank/DDBJ databases">
        <authorList>
            <person name="Livingstone P.G."/>
            <person name="Whitworth D.E."/>
        </authorList>
    </citation>
    <scope>NUCLEOTIDE SEQUENCE [LARGE SCALE GENOMIC DNA]</scope>
    <source>
        <strain evidence="3">CA043D</strain>
    </source>
</reference>
<keyword evidence="3" id="KW-1185">Reference proteome</keyword>
<dbReference type="EMBL" id="RAWE01000011">
    <property type="protein sequence ID" value="RKH06332.1"/>
    <property type="molecule type" value="Genomic_DNA"/>
</dbReference>
<accession>A0A3A8KVB3</accession>
<evidence type="ECO:0000313" key="2">
    <source>
        <dbReference type="EMBL" id="RKH06332.1"/>
    </source>
</evidence>
<comment type="caution">
    <text evidence="2">The sequence shown here is derived from an EMBL/GenBank/DDBJ whole genome shotgun (WGS) entry which is preliminary data.</text>
</comment>
<sequence length="430" mass="49083">MLRALHLQGVGPAPRLDVEFAPRLNVLTGDNGLGKSFLLDVAWWSLTGTWPGFPAWPHRGVRRRRIEWTLTGKSRRASNKRSDFDAGRQLWPWPEGRPSMPGLTVYARVDGSFSVWDPARNYWHKTSRANLDGPHRPDAFHFSPQDLWDGLKYEGTTVCNGLVRDWLTWQLQDDGSEQSPFQMLKRALEQLSPRDEPLRPGKPMRLAIEDVQNYPTLDMPYGTIPVVHASAGMRRILGLAYLVVWAWHEHLQASEFLGQAPDPRFILLVDEVETHLHPLWQRRIVGSLIQVIDGLASETSVQTFLTTHSPLVLASLEPFFDEEQDALFLFQLEQQRVHLKHLPWAKQGDANDWLTSPVMGLAQARAWESERAVEAAEAYMRGEREGVGSLTEIDAELRRLLPEQDPFWPRWIVARDGGGVRDPVRSKKRT</sequence>
<dbReference type="GO" id="GO:0005524">
    <property type="term" value="F:ATP binding"/>
    <property type="evidence" value="ECO:0007669"/>
    <property type="project" value="UniProtKB-KW"/>
</dbReference>
<dbReference type="SUPFAM" id="SSF52540">
    <property type="entry name" value="P-loop containing nucleoside triphosphate hydrolases"/>
    <property type="match status" value="1"/>
</dbReference>
<dbReference type="InterPro" id="IPR027417">
    <property type="entry name" value="P-loop_NTPase"/>
</dbReference>
<dbReference type="PANTHER" id="PTHR32182">
    <property type="entry name" value="DNA REPLICATION AND REPAIR PROTEIN RECF"/>
    <property type="match status" value="1"/>
</dbReference>
<evidence type="ECO:0000259" key="1">
    <source>
        <dbReference type="Pfam" id="PF13304"/>
    </source>
</evidence>
<dbReference type="OrthoDB" id="9784297at2"/>
<dbReference type="GO" id="GO:0006302">
    <property type="term" value="P:double-strand break repair"/>
    <property type="evidence" value="ECO:0007669"/>
    <property type="project" value="TreeGrafter"/>
</dbReference>
<dbReference type="GO" id="GO:0000731">
    <property type="term" value="P:DNA synthesis involved in DNA repair"/>
    <property type="evidence" value="ECO:0007669"/>
    <property type="project" value="TreeGrafter"/>
</dbReference>
<keyword evidence="2" id="KW-0067">ATP-binding</keyword>
<dbReference type="RefSeq" id="WP_120601388.1">
    <property type="nucleotide sequence ID" value="NZ_JABFJX010000015.1"/>
</dbReference>